<evidence type="ECO:0000256" key="1">
    <source>
        <dbReference type="SAM" id="Phobius"/>
    </source>
</evidence>
<dbReference type="AlphaFoldDB" id="A0A5D6V8Q7"/>
<keyword evidence="1" id="KW-0812">Transmembrane</keyword>
<evidence type="ECO:0000313" key="3">
    <source>
        <dbReference type="EMBL" id="TYZ11044.1"/>
    </source>
</evidence>
<dbReference type="NCBIfam" id="NF046080">
    <property type="entry name" value="PID_CTERM"/>
    <property type="match status" value="1"/>
</dbReference>
<gene>
    <name evidence="3" type="ORF">FY528_08120</name>
</gene>
<protein>
    <recommendedName>
        <fullName evidence="5">VPDSG-CTERM sorting domain-containing protein</fullName>
    </recommendedName>
</protein>
<dbReference type="EMBL" id="VTHL01000006">
    <property type="protein sequence ID" value="TYZ11044.1"/>
    <property type="molecule type" value="Genomic_DNA"/>
</dbReference>
<accession>A0A5D6V8Q7</accession>
<keyword evidence="4" id="KW-1185">Reference proteome</keyword>
<dbReference type="Proteomes" id="UP000322791">
    <property type="component" value="Unassembled WGS sequence"/>
</dbReference>
<evidence type="ECO:0008006" key="5">
    <source>
        <dbReference type="Google" id="ProtNLM"/>
    </source>
</evidence>
<evidence type="ECO:0000313" key="4">
    <source>
        <dbReference type="Proteomes" id="UP000322791"/>
    </source>
</evidence>
<evidence type="ECO:0000256" key="2">
    <source>
        <dbReference type="SAM" id="SignalP"/>
    </source>
</evidence>
<name>A0A5D6V8Q7_9BACT</name>
<dbReference type="InterPro" id="IPR058207">
    <property type="entry name" value="PID_CTERM"/>
</dbReference>
<proteinExistence type="predicted"/>
<keyword evidence="1" id="KW-0472">Membrane</keyword>
<keyword evidence="2" id="KW-0732">Signal</keyword>
<comment type="caution">
    <text evidence="3">The sequence shown here is derived from an EMBL/GenBank/DDBJ whole genome shotgun (WGS) entry which is preliminary data.</text>
</comment>
<feature type="chain" id="PRO_5022739576" description="VPDSG-CTERM sorting domain-containing protein" evidence="2">
    <location>
        <begin position="20"/>
        <end position="61"/>
    </location>
</feature>
<organism evidence="3 4">
    <name type="scientific">Hymenobacter lutimineralis</name>
    <dbReference type="NCBI Taxonomy" id="2606448"/>
    <lineage>
        <taxon>Bacteria</taxon>
        <taxon>Pseudomonadati</taxon>
        <taxon>Bacteroidota</taxon>
        <taxon>Cytophagia</taxon>
        <taxon>Cytophagales</taxon>
        <taxon>Hymenobacteraceae</taxon>
        <taxon>Hymenobacter</taxon>
    </lineage>
</organism>
<sequence>MRRPCLLAGLALLPSLALAQNPDDEGGPAPDDATAVPIDGGASLLLAAGAALGVARLKKRR</sequence>
<keyword evidence="1" id="KW-1133">Transmembrane helix</keyword>
<reference evidence="3 4" key="1">
    <citation type="submission" date="2019-08" db="EMBL/GenBank/DDBJ databases">
        <authorList>
            <person name="Seo M.-J."/>
        </authorList>
    </citation>
    <scope>NUCLEOTIDE SEQUENCE [LARGE SCALE GENOMIC DNA]</scope>
    <source>
        <strain evidence="3 4">KIGAM108</strain>
    </source>
</reference>
<feature type="signal peptide" evidence="2">
    <location>
        <begin position="1"/>
        <end position="19"/>
    </location>
</feature>
<feature type="transmembrane region" description="Helical" evidence="1">
    <location>
        <begin position="35"/>
        <end position="55"/>
    </location>
</feature>